<evidence type="ECO:0000259" key="7">
    <source>
        <dbReference type="Pfam" id="PF02826"/>
    </source>
</evidence>
<evidence type="ECO:0000256" key="2">
    <source>
        <dbReference type="ARBA" id="ARBA00022605"/>
    </source>
</evidence>
<dbReference type="Pfam" id="PF00389">
    <property type="entry name" value="2-Hacid_dh"/>
    <property type="match status" value="1"/>
</dbReference>
<dbReference type="GO" id="GO:0051287">
    <property type="term" value="F:NAD binding"/>
    <property type="evidence" value="ECO:0007669"/>
    <property type="project" value="InterPro"/>
</dbReference>
<dbReference type="InterPro" id="IPR006139">
    <property type="entry name" value="D-isomer_2_OHA_DH_cat_dom"/>
</dbReference>
<dbReference type="CDD" id="cd12173">
    <property type="entry name" value="PGDH_4"/>
    <property type="match status" value="1"/>
</dbReference>
<dbReference type="InterPro" id="IPR029753">
    <property type="entry name" value="D-isomer_DH_CS"/>
</dbReference>
<dbReference type="Gene3D" id="3.40.50.720">
    <property type="entry name" value="NAD(P)-binding Rossmann-like Domain"/>
    <property type="match status" value="2"/>
</dbReference>
<dbReference type="Pfam" id="PF02826">
    <property type="entry name" value="2-Hacid_dh_C"/>
    <property type="match status" value="1"/>
</dbReference>
<dbReference type="Proteomes" id="UP000799539">
    <property type="component" value="Unassembled WGS sequence"/>
</dbReference>
<dbReference type="SUPFAM" id="SSF52283">
    <property type="entry name" value="Formate/glycerate dehydrogenase catalytic domain-like"/>
    <property type="match status" value="1"/>
</dbReference>
<sequence>MSKPKVYVLNPYHQDAIALLQQSGSVQAILPGQPGSDQWHNEAHAILIRSDTRLTGQDFAMAKNLRVVVKLGTGIDNIDLEAAKKHNVQICNTPAMNAEAVAELTLALALTIARRIVEIDRKLLRGEDLIRSQLLGQSLHQKSLGIIGMGNVGKAVAKKWIGFTEGTVLAYDPFAPNGAWDDIEHHRVLDLDILLKSSDVVTLHVPRTDVTTDMIDKRELSLMKKNAILLNCARGGVVNEDALLVALEEKRIFGAALDALDLEPPAGDTHRLHLAHDNLVLTPHVGGTTEENQSRSGIFAVETVLAVLEGKEVENRVV</sequence>
<dbReference type="PANTHER" id="PTHR42789">
    <property type="entry name" value="D-ISOMER SPECIFIC 2-HYDROXYACID DEHYDROGENASE FAMILY PROTEIN (AFU_ORTHOLOGUE AFUA_6G10090)"/>
    <property type="match status" value="1"/>
</dbReference>
<evidence type="ECO:0000259" key="6">
    <source>
        <dbReference type="Pfam" id="PF00389"/>
    </source>
</evidence>
<evidence type="ECO:0000313" key="8">
    <source>
        <dbReference type="EMBL" id="KAF2213455.1"/>
    </source>
</evidence>
<evidence type="ECO:0000256" key="4">
    <source>
        <dbReference type="ARBA" id="ARBA00023027"/>
    </source>
</evidence>
<dbReference type="InterPro" id="IPR036291">
    <property type="entry name" value="NAD(P)-bd_dom_sf"/>
</dbReference>
<dbReference type="GO" id="GO:0008652">
    <property type="term" value="P:amino acid biosynthetic process"/>
    <property type="evidence" value="ECO:0007669"/>
    <property type="project" value="UniProtKB-KW"/>
</dbReference>
<evidence type="ECO:0000256" key="3">
    <source>
        <dbReference type="ARBA" id="ARBA00023002"/>
    </source>
</evidence>
<dbReference type="OrthoDB" id="298012at2759"/>
<keyword evidence="3 5" id="KW-0560">Oxidoreductase</keyword>
<accession>A0A6A6FJ45</accession>
<keyword evidence="4" id="KW-0520">NAD</keyword>
<dbReference type="AlphaFoldDB" id="A0A6A6FJ45"/>
<dbReference type="PANTHER" id="PTHR42789:SF1">
    <property type="entry name" value="D-ISOMER SPECIFIC 2-HYDROXYACID DEHYDROGENASE FAMILY PROTEIN (AFU_ORTHOLOGUE AFUA_6G10090)"/>
    <property type="match status" value="1"/>
</dbReference>
<dbReference type="InterPro" id="IPR029752">
    <property type="entry name" value="D-isomer_DH_CS1"/>
</dbReference>
<dbReference type="FunFam" id="3.40.50.720:FF:000203">
    <property type="entry name" value="D-3-phosphoglycerate dehydrogenase (SerA)"/>
    <property type="match status" value="1"/>
</dbReference>
<proteinExistence type="inferred from homology"/>
<evidence type="ECO:0000256" key="1">
    <source>
        <dbReference type="ARBA" id="ARBA00005854"/>
    </source>
</evidence>
<comment type="similarity">
    <text evidence="1 5">Belongs to the D-isomer specific 2-hydroxyacid dehydrogenase family.</text>
</comment>
<organism evidence="8 9">
    <name type="scientific">Cercospora zeae-maydis SCOH1-5</name>
    <dbReference type="NCBI Taxonomy" id="717836"/>
    <lineage>
        <taxon>Eukaryota</taxon>
        <taxon>Fungi</taxon>
        <taxon>Dikarya</taxon>
        <taxon>Ascomycota</taxon>
        <taxon>Pezizomycotina</taxon>
        <taxon>Dothideomycetes</taxon>
        <taxon>Dothideomycetidae</taxon>
        <taxon>Mycosphaerellales</taxon>
        <taxon>Mycosphaerellaceae</taxon>
        <taxon>Cercospora</taxon>
    </lineage>
</organism>
<protein>
    <recommendedName>
        <fullName evidence="10">D-3-phosphoglycerate dehydrogenase</fullName>
    </recommendedName>
</protein>
<reference evidence="8" key="1">
    <citation type="journal article" date="2020" name="Stud. Mycol.">
        <title>101 Dothideomycetes genomes: a test case for predicting lifestyles and emergence of pathogens.</title>
        <authorList>
            <person name="Haridas S."/>
            <person name="Albert R."/>
            <person name="Binder M."/>
            <person name="Bloem J."/>
            <person name="Labutti K."/>
            <person name="Salamov A."/>
            <person name="Andreopoulos B."/>
            <person name="Baker S."/>
            <person name="Barry K."/>
            <person name="Bills G."/>
            <person name="Bluhm B."/>
            <person name="Cannon C."/>
            <person name="Castanera R."/>
            <person name="Culley D."/>
            <person name="Daum C."/>
            <person name="Ezra D."/>
            <person name="Gonzalez J."/>
            <person name="Henrissat B."/>
            <person name="Kuo A."/>
            <person name="Liang C."/>
            <person name="Lipzen A."/>
            <person name="Lutzoni F."/>
            <person name="Magnuson J."/>
            <person name="Mondo S."/>
            <person name="Nolan M."/>
            <person name="Ohm R."/>
            <person name="Pangilinan J."/>
            <person name="Park H.-J."/>
            <person name="Ramirez L."/>
            <person name="Alfaro M."/>
            <person name="Sun H."/>
            <person name="Tritt A."/>
            <person name="Yoshinaga Y."/>
            <person name="Zwiers L.-H."/>
            <person name="Turgeon B."/>
            <person name="Goodwin S."/>
            <person name="Spatafora J."/>
            <person name="Crous P."/>
            <person name="Grigoriev I."/>
        </authorList>
    </citation>
    <scope>NUCLEOTIDE SEQUENCE</scope>
    <source>
        <strain evidence="8">SCOH1-5</strain>
    </source>
</reference>
<evidence type="ECO:0000313" key="9">
    <source>
        <dbReference type="Proteomes" id="UP000799539"/>
    </source>
</evidence>
<dbReference type="PROSITE" id="PS00065">
    <property type="entry name" value="D_2_HYDROXYACID_DH_1"/>
    <property type="match status" value="1"/>
</dbReference>
<evidence type="ECO:0008006" key="10">
    <source>
        <dbReference type="Google" id="ProtNLM"/>
    </source>
</evidence>
<keyword evidence="9" id="KW-1185">Reference proteome</keyword>
<dbReference type="InterPro" id="IPR006140">
    <property type="entry name" value="D-isomer_DH_NAD-bd"/>
</dbReference>
<gene>
    <name evidence="8" type="ORF">CERZMDRAFT_39254</name>
</gene>
<dbReference type="EMBL" id="ML992670">
    <property type="protein sequence ID" value="KAF2213455.1"/>
    <property type="molecule type" value="Genomic_DNA"/>
</dbReference>
<dbReference type="PROSITE" id="PS00670">
    <property type="entry name" value="D_2_HYDROXYACID_DH_2"/>
    <property type="match status" value="1"/>
</dbReference>
<keyword evidence="2" id="KW-0028">Amino-acid biosynthesis</keyword>
<dbReference type="InterPro" id="IPR050857">
    <property type="entry name" value="D-2-hydroxyacid_DH"/>
</dbReference>
<feature type="domain" description="D-isomer specific 2-hydroxyacid dehydrogenase catalytic" evidence="6">
    <location>
        <begin position="6"/>
        <end position="317"/>
    </location>
</feature>
<dbReference type="SUPFAM" id="SSF51735">
    <property type="entry name" value="NAD(P)-binding Rossmann-fold domains"/>
    <property type="match status" value="1"/>
</dbReference>
<dbReference type="GO" id="GO:0016616">
    <property type="term" value="F:oxidoreductase activity, acting on the CH-OH group of donors, NAD or NADP as acceptor"/>
    <property type="evidence" value="ECO:0007669"/>
    <property type="project" value="InterPro"/>
</dbReference>
<feature type="domain" description="D-isomer specific 2-hydroxyacid dehydrogenase NAD-binding" evidence="7">
    <location>
        <begin position="106"/>
        <end position="286"/>
    </location>
</feature>
<dbReference type="PROSITE" id="PS00671">
    <property type="entry name" value="D_2_HYDROXYACID_DH_3"/>
    <property type="match status" value="1"/>
</dbReference>
<name>A0A6A6FJ45_9PEZI</name>
<evidence type="ECO:0000256" key="5">
    <source>
        <dbReference type="RuleBase" id="RU003719"/>
    </source>
</evidence>